<dbReference type="GO" id="GO:0005634">
    <property type="term" value="C:nucleus"/>
    <property type="evidence" value="ECO:0007669"/>
    <property type="project" value="UniProtKB-SubCell"/>
</dbReference>
<dbReference type="InterPro" id="IPR044570">
    <property type="entry name" value="Set1-like"/>
</dbReference>
<evidence type="ECO:0000256" key="4">
    <source>
        <dbReference type="ARBA" id="ARBA00022691"/>
    </source>
</evidence>
<dbReference type="PhylomeDB" id="A7RVC1"/>
<dbReference type="InterPro" id="IPR000504">
    <property type="entry name" value="RRM_dom"/>
</dbReference>
<keyword evidence="2" id="KW-0489">Methyltransferase</keyword>
<protein>
    <recommendedName>
        <fullName evidence="8">RRM domain-containing protein</fullName>
    </recommendedName>
</protein>
<dbReference type="InterPro" id="IPR012677">
    <property type="entry name" value="Nucleotide-bd_a/b_plait_sf"/>
</dbReference>
<keyword evidence="3" id="KW-0808">Transferase</keyword>
<dbReference type="Pfam" id="PF00076">
    <property type="entry name" value="RRM_1"/>
    <property type="match status" value="1"/>
</dbReference>
<dbReference type="InterPro" id="IPR035979">
    <property type="entry name" value="RBD_domain_sf"/>
</dbReference>
<name>A7RVC1_NEMVE</name>
<keyword evidence="7" id="KW-0694">RNA-binding</keyword>
<dbReference type="SUPFAM" id="SSF54928">
    <property type="entry name" value="RNA-binding domain, RBD"/>
    <property type="match status" value="1"/>
</dbReference>
<dbReference type="InParanoid" id="A7RVC1"/>
<reference evidence="9 10" key="1">
    <citation type="journal article" date="2007" name="Science">
        <title>Sea anemone genome reveals ancestral eumetazoan gene repertoire and genomic organization.</title>
        <authorList>
            <person name="Putnam N.H."/>
            <person name="Srivastava M."/>
            <person name="Hellsten U."/>
            <person name="Dirks B."/>
            <person name="Chapman J."/>
            <person name="Salamov A."/>
            <person name="Terry A."/>
            <person name="Shapiro H."/>
            <person name="Lindquist E."/>
            <person name="Kapitonov V.V."/>
            <person name="Jurka J."/>
            <person name="Genikhovich G."/>
            <person name="Grigoriev I.V."/>
            <person name="Lucas S.M."/>
            <person name="Steele R.E."/>
            <person name="Finnerty J.R."/>
            <person name="Technau U."/>
            <person name="Martindale M.Q."/>
            <person name="Rokhsar D.S."/>
        </authorList>
    </citation>
    <scope>NUCLEOTIDE SEQUENCE [LARGE SCALE GENOMIC DNA]</scope>
    <source>
        <strain evidence="10">CH2 X CH6</strain>
    </source>
</reference>
<evidence type="ECO:0000313" key="10">
    <source>
        <dbReference type="Proteomes" id="UP000001593"/>
    </source>
</evidence>
<dbReference type="SMART" id="SM00360">
    <property type="entry name" value="RRM"/>
    <property type="match status" value="1"/>
</dbReference>
<sequence>QVDKYYVGTPPQREVLFSGLNDNVDKKFLQEICQKYGTIQTIKVYYDPQTKKHTGKARVTFDSTKAAKSACSCLDHESVMGNIIRTQLEP</sequence>
<keyword evidence="5" id="KW-0156">Chromatin regulator</keyword>
<dbReference type="HOGENOM" id="CLU_175224_0_0_1"/>
<dbReference type="GO" id="GO:0003723">
    <property type="term" value="F:RNA binding"/>
    <property type="evidence" value="ECO:0007669"/>
    <property type="project" value="UniProtKB-UniRule"/>
</dbReference>
<dbReference type="OMA" id="FLLEMCQ"/>
<evidence type="ECO:0000256" key="7">
    <source>
        <dbReference type="PROSITE-ProRule" id="PRU00176"/>
    </source>
</evidence>
<evidence type="ECO:0000256" key="5">
    <source>
        <dbReference type="ARBA" id="ARBA00022853"/>
    </source>
</evidence>
<evidence type="ECO:0000256" key="6">
    <source>
        <dbReference type="ARBA" id="ARBA00023242"/>
    </source>
</evidence>
<evidence type="ECO:0000313" key="9">
    <source>
        <dbReference type="EMBL" id="EDO44545.1"/>
    </source>
</evidence>
<accession>A7RVC1</accession>
<keyword evidence="4" id="KW-0949">S-adenosyl-L-methionine</keyword>
<keyword evidence="10" id="KW-1185">Reference proteome</keyword>
<proteinExistence type="predicted"/>
<evidence type="ECO:0000256" key="1">
    <source>
        <dbReference type="ARBA" id="ARBA00004123"/>
    </source>
</evidence>
<dbReference type="EMBL" id="DS469543">
    <property type="protein sequence ID" value="EDO44545.1"/>
    <property type="molecule type" value="Genomic_DNA"/>
</dbReference>
<feature type="non-terminal residue" evidence="9">
    <location>
        <position position="90"/>
    </location>
</feature>
<evidence type="ECO:0000256" key="2">
    <source>
        <dbReference type="ARBA" id="ARBA00022603"/>
    </source>
</evidence>
<organism evidence="9 10">
    <name type="scientific">Nematostella vectensis</name>
    <name type="common">Starlet sea anemone</name>
    <dbReference type="NCBI Taxonomy" id="45351"/>
    <lineage>
        <taxon>Eukaryota</taxon>
        <taxon>Metazoa</taxon>
        <taxon>Cnidaria</taxon>
        <taxon>Anthozoa</taxon>
        <taxon>Hexacorallia</taxon>
        <taxon>Actiniaria</taxon>
        <taxon>Edwardsiidae</taxon>
        <taxon>Nematostella</taxon>
    </lineage>
</organism>
<keyword evidence="6" id="KW-0539">Nucleus</keyword>
<feature type="domain" description="RRM" evidence="8">
    <location>
        <begin position="13"/>
        <end position="90"/>
    </location>
</feature>
<comment type="subcellular location">
    <subcellularLocation>
        <location evidence="1">Nucleus</location>
    </subcellularLocation>
</comment>
<feature type="non-terminal residue" evidence="9">
    <location>
        <position position="1"/>
    </location>
</feature>
<dbReference type="eggNOG" id="ENOG502S035">
    <property type="taxonomic scope" value="Eukaryota"/>
</dbReference>
<dbReference type="Proteomes" id="UP000001593">
    <property type="component" value="Unassembled WGS sequence"/>
</dbReference>
<evidence type="ECO:0000256" key="3">
    <source>
        <dbReference type="ARBA" id="ARBA00022679"/>
    </source>
</evidence>
<dbReference type="PANTHER" id="PTHR45814">
    <property type="entry name" value="HISTONE-LYSINE N-METHYLTRANSFERASE SETD1"/>
    <property type="match status" value="1"/>
</dbReference>
<dbReference type="GO" id="GO:0042800">
    <property type="term" value="F:histone H3K4 methyltransferase activity"/>
    <property type="evidence" value="ECO:0007669"/>
    <property type="project" value="InterPro"/>
</dbReference>
<dbReference type="GO" id="GO:0032259">
    <property type="term" value="P:methylation"/>
    <property type="evidence" value="ECO:0007669"/>
    <property type="project" value="UniProtKB-KW"/>
</dbReference>
<dbReference type="PANTHER" id="PTHR45814:SF2">
    <property type="entry name" value="HISTONE-LYSINE N-METHYLTRANSFERASE SETD1"/>
    <property type="match status" value="1"/>
</dbReference>
<dbReference type="STRING" id="45351.A7RVC1"/>
<dbReference type="AlphaFoldDB" id="A7RVC1"/>
<dbReference type="Gene3D" id="3.30.70.330">
    <property type="match status" value="1"/>
</dbReference>
<evidence type="ECO:0000259" key="8">
    <source>
        <dbReference type="PROSITE" id="PS50102"/>
    </source>
</evidence>
<dbReference type="PROSITE" id="PS50102">
    <property type="entry name" value="RRM"/>
    <property type="match status" value="1"/>
</dbReference>
<gene>
    <name evidence="9" type="ORF">NEMVEDRAFT_v1g39792</name>
</gene>